<evidence type="ECO:0000256" key="1">
    <source>
        <dbReference type="SAM" id="MobiDB-lite"/>
    </source>
</evidence>
<evidence type="ECO:0000313" key="3">
    <source>
        <dbReference type="Proteomes" id="UP000298179"/>
    </source>
</evidence>
<organism evidence="2 3">
    <name type="scientific">Jiella endophytica</name>
    <dbReference type="NCBI Taxonomy" id="2558362"/>
    <lineage>
        <taxon>Bacteria</taxon>
        <taxon>Pseudomonadati</taxon>
        <taxon>Pseudomonadota</taxon>
        <taxon>Alphaproteobacteria</taxon>
        <taxon>Hyphomicrobiales</taxon>
        <taxon>Aurantimonadaceae</taxon>
        <taxon>Jiella</taxon>
    </lineage>
</organism>
<gene>
    <name evidence="2" type="ORF">E3C22_21150</name>
</gene>
<feature type="compositionally biased region" description="Basic and acidic residues" evidence="1">
    <location>
        <begin position="38"/>
        <end position="51"/>
    </location>
</feature>
<reference evidence="2 3" key="1">
    <citation type="submission" date="2019-03" db="EMBL/GenBank/DDBJ databases">
        <title>Jiella endophytica sp. nov., a novel endophytic bacterium isolated from root of Ficus microcarpa Linn. f.</title>
        <authorList>
            <person name="Tuo L."/>
        </authorList>
    </citation>
    <scope>NUCLEOTIDE SEQUENCE [LARGE SCALE GENOMIC DNA]</scope>
    <source>
        <strain evidence="2 3">CBS5Q-3</strain>
    </source>
</reference>
<dbReference type="RefSeq" id="WP_134763875.1">
    <property type="nucleotide sequence ID" value="NZ_SOZD01000008.1"/>
</dbReference>
<dbReference type="AlphaFoldDB" id="A0A4Y8RAE4"/>
<comment type="caution">
    <text evidence="2">The sequence shown here is derived from an EMBL/GenBank/DDBJ whole genome shotgun (WGS) entry which is preliminary data.</text>
</comment>
<dbReference type="Pfam" id="PF18856">
    <property type="entry name" value="baeRF_family12"/>
    <property type="match status" value="1"/>
</dbReference>
<dbReference type="Proteomes" id="UP000298179">
    <property type="component" value="Unassembled WGS sequence"/>
</dbReference>
<dbReference type="EMBL" id="SOZD01000008">
    <property type="protein sequence ID" value="TFF18734.1"/>
    <property type="molecule type" value="Genomic_DNA"/>
</dbReference>
<proteinExistence type="predicted"/>
<protein>
    <submittedName>
        <fullName evidence="2">Host attachment protein</fullName>
    </submittedName>
</protein>
<dbReference type="InterPro" id="IPR041374">
    <property type="entry name" value="BaeRF_family12"/>
</dbReference>
<sequence>MLDKPIDYKTWILVADGEKALFLQNMGDGELPNFEIRRVEEQDNPPDREQGANRPGRMSDAGTSHHSAVEDTDWHELGKERFAAEITGILYKMAHRGVFEKIVVVAPPKILGEMRQHYHKEVADRVVGEIAKDFTNHPVDKIEKLLAA</sequence>
<name>A0A4Y8RAE4_9HYPH</name>
<accession>A0A4Y8RAE4</accession>
<evidence type="ECO:0000313" key="2">
    <source>
        <dbReference type="EMBL" id="TFF18734.1"/>
    </source>
</evidence>
<dbReference type="OrthoDB" id="9812459at2"/>
<feature type="region of interest" description="Disordered" evidence="1">
    <location>
        <begin position="38"/>
        <end position="72"/>
    </location>
</feature>
<keyword evidence="3" id="KW-1185">Reference proteome</keyword>